<comment type="similarity">
    <text evidence="2">Belongs to the bacterial solute-binding protein 8 family.</text>
</comment>
<dbReference type="InterPro" id="IPR033870">
    <property type="entry name" value="FatB"/>
</dbReference>
<feature type="domain" description="Fe/B12 periplasmic-binding" evidence="6">
    <location>
        <begin position="67"/>
        <end position="328"/>
    </location>
</feature>
<evidence type="ECO:0000256" key="1">
    <source>
        <dbReference type="ARBA" id="ARBA00004196"/>
    </source>
</evidence>
<comment type="caution">
    <text evidence="7">The sequence shown here is derived from an EMBL/GenBank/DDBJ whole genome shotgun (WGS) entry which is preliminary data.</text>
</comment>
<dbReference type="SUPFAM" id="SSF53807">
    <property type="entry name" value="Helical backbone' metal receptor"/>
    <property type="match status" value="1"/>
</dbReference>
<accession>A0A511HP74</accession>
<reference evidence="7 8" key="1">
    <citation type="submission" date="2019-07" db="EMBL/GenBank/DDBJ databases">
        <title>Whole genome shotgun sequence of Myxococcus virescens NBRC 100334.</title>
        <authorList>
            <person name="Hosoyama A."/>
            <person name="Uohara A."/>
            <person name="Ohji S."/>
            <person name="Ichikawa N."/>
        </authorList>
    </citation>
    <scope>NUCLEOTIDE SEQUENCE [LARGE SCALE GENOMIC DNA]</scope>
    <source>
        <strain evidence="7 8">NBRC 100334</strain>
    </source>
</reference>
<evidence type="ECO:0000256" key="2">
    <source>
        <dbReference type="ARBA" id="ARBA00008814"/>
    </source>
</evidence>
<dbReference type="GO" id="GO:1901678">
    <property type="term" value="P:iron coordination entity transport"/>
    <property type="evidence" value="ECO:0007669"/>
    <property type="project" value="UniProtKB-ARBA"/>
</dbReference>
<evidence type="ECO:0000313" key="8">
    <source>
        <dbReference type="Proteomes" id="UP000321224"/>
    </source>
</evidence>
<evidence type="ECO:0000313" key="7">
    <source>
        <dbReference type="EMBL" id="GEL74299.1"/>
    </source>
</evidence>
<keyword evidence="4" id="KW-0410">Iron transport</keyword>
<gene>
    <name evidence="7" type="ORF">MVI01_60830</name>
</gene>
<organism evidence="7 8">
    <name type="scientific">Myxococcus virescens</name>
    <dbReference type="NCBI Taxonomy" id="83456"/>
    <lineage>
        <taxon>Bacteria</taxon>
        <taxon>Pseudomonadati</taxon>
        <taxon>Myxococcota</taxon>
        <taxon>Myxococcia</taxon>
        <taxon>Myxococcales</taxon>
        <taxon>Cystobacterineae</taxon>
        <taxon>Myxococcaceae</taxon>
        <taxon>Myxococcus</taxon>
    </lineage>
</organism>
<dbReference type="PROSITE" id="PS50983">
    <property type="entry name" value="FE_B12_PBP"/>
    <property type="match status" value="1"/>
</dbReference>
<keyword evidence="3" id="KW-0813">Transport</keyword>
<sequence>MSPSNRRSLPLFALLSVVVVLAVLWVGVRFQRPDAAASAPAAEAVAPEGRTVTHGQGTTVVPLKPRRVVVFDLVALDILQALEVDVHGVAGDMFPQHLTRFRDAKYPRMGTLFEPDYEALQAAKPDLIITGGRSSAKYANLSRIAPTIDVPMSGKDFIASVIANTEMLASVFGKEEKARGLIEDLRKSVADLQQVTATRGKGLVVLVTGGRMSAYGPGSRFGVIHGDFGVPEAAEGLRTSLHGESISAEFIREKNPDWLFVIDRDAATGQKEGNARQVLDNELVRQTTAWQKNQVVYLDPGVTYLTGGGILSVKQLRDQVASAYTQAQ</sequence>
<keyword evidence="5" id="KW-0732">Signal</keyword>
<dbReference type="GO" id="GO:0030288">
    <property type="term" value="C:outer membrane-bounded periplasmic space"/>
    <property type="evidence" value="ECO:0007669"/>
    <property type="project" value="TreeGrafter"/>
</dbReference>
<evidence type="ECO:0000256" key="5">
    <source>
        <dbReference type="ARBA" id="ARBA00022729"/>
    </source>
</evidence>
<name>A0A511HP74_9BACT</name>
<keyword evidence="4" id="KW-0406">Ion transport</keyword>
<protein>
    <submittedName>
        <fullName evidence="7">Iron ABC transporter substrate-binding protein</fullName>
    </submittedName>
</protein>
<dbReference type="PANTHER" id="PTHR30532">
    <property type="entry name" value="IRON III DICITRATE-BINDING PERIPLASMIC PROTEIN"/>
    <property type="match status" value="1"/>
</dbReference>
<dbReference type="InterPro" id="IPR051313">
    <property type="entry name" value="Bact_iron-sidero_bind"/>
</dbReference>
<dbReference type="Gene3D" id="3.40.50.1980">
    <property type="entry name" value="Nitrogenase molybdenum iron protein domain"/>
    <property type="match status" value="2"/>
</dbReference>
<dbReference type="PANTHER" id="PTHR30532:SF28">
    <property type="entry name" value="PETROBACTIN-BINDING PROTEIN YCLQ"/>
    <property type="match status" value="1"/>
</dbReference>
<proteinExistence type="inferred from homology"/>
<dbReference type="Pfam" id="PF01497">
    <property type="entry name" value="Peripla_BP_2"/>
    <property type="match status" value="1"/>
</dbReference>
<evidence type="ECO:0000259" key="6">
    <source>
        <dbReference type="PROSITE" id="PS50983"/>
    </source>
</evidence>
<evidence type="ECO:0000256" key="3">
    <source>
        <dbReference type="ARBA" id="ARBA00022448"/>
    </source>
</evidence>
<dbReference type="CDD" id="cd01140">
    <property type="entry name" value="FatB"/>
    <property type="match status" value="1"/>
</dbReference>
<dbReference type="EMBL" id="BJVY01000045">
    <property type="protein sequence ID" value="GEL74299.1"/>
    <property type="molecule type" value="Genomic_DNA"/>
</dbReference>
<evidence type="ECO:0000256" key="4">
    <source>
        <dbReference type="ARBA" id="ARBA00022496"/>
    </source>
</evidence>
<dbReference type="InterPro" id="IPR002491">
    <property type="entry name" value="ABC_transptr_periplasmic_BD"/>
</dbReference>
<keyword evidence="4" id="KW-0408">Iron</keyword>
<dbReference type="Proteomes" id="UP000321224">
    <property type="component" value="Unassembled WGS sequence"/>
</dbReference>
<dbReference type="AlphaFoldDB" id="A0A511HP74"/>
<comment type="subcellular location">
    <subcellularLocation>
        <location evidence="1">Cell envelope</location>
    </subcellularLocation>
</comment>
<dbReference type="RefSeq" id="WP_090485987.1">
    <property type="nucleotide sequence ID" value="NZ_BJVY01000045.1"/>
</dbReference>